<comment type="subunit">
    <text evidence="7">Heterodimer with SRP9; binds RNA as heterodimer. Component of a signal recognition particle (SRP) complex that consists of a 7SL RNA molecule of 300 nucleotides and six protein subunits: SRP72, SRP68, SRP54, SRP19, SRP14 and SRP9.</text>
</comment>
<organism evidence="9">
    <name type="scientific">Haptolina brevifila</name>
    <dbReference type="NCBI Taxonomy" id="156173"/>
    <lineage>
        <taxon>Eukaryota</taxon>
        <taxon>Haptista</taxon>
        <taxon>Haptophyta</taxon>
        <taxon>Prymnesiophyceae</taxon>
        <taxon>Prymnesiales</taxon>
        <taxon>Prymnesiaceae</taxon>
        <taxon>Haptolina</taxon>
    </lineage>
</organism>
<evidence type="ECO:0000256" key="3">
    <source>
        <dbReference type="ARBA" id="ARBA00022490"/>
    </source>
</evidence>
<keyword evidence="4 7" id="KW-0694">RNA-binding</keyword>
<dbReference type="GO" id="GO:0005786">
    <property type="term" value="C:signal recognition particle, endoplasmic reticulum targeting"/>
    <property type="evidence" value="ECO:0007669"/>
    <property type="project" value="UniProtKB-UniRule"/>
</dbReference>
<evidence type="ECO:0000256" key="1">
    <source>
        <dbReference type="ARBA" id="ARBA00004496"/>
    </source>
</evidence>
<evidence type="ECO:0000256" key="8">
    <source>
        <dbReference type="SAM" id="MobiDB-lite"/>
    </source>
</evidence>
<comment type="function">
    <text evidence="7">Component of the signal recognition particle (SRP) complex, a ribonucleoprotein complex that mediates the cotranslational targeting of secretory and membrane proteins to the endoplasmic reticulum (ER). SRP9 together with SRP14 and the Alu portion of the SRP RNA, constitutes the elongation arrest domain of SRP. The complex of SRP9 and SRP14 is required for SRP RNA binding.</text>
</comment>
<comment type="similarity">
    <text evidence="2 7">Belongs to the SRP14 family.</text>
</comment>
<dbReference type="GO" id="GO:0008312">
    <property type="term" value="F:7S RNA binding"/>
    <property type="evidence" value="ECO:0007669"/>
    <property type="project" value="UniProtKB-UniRule"/>
</dbReference>
<evidence type="ECO:0000313" key="9">
    <source>
        <dbReference type="EMBL" id="CAD9526422.1"/>
    </source>
</evidence>
<dbReference type="PANTHER" id="PTHR12013">
    <property type="entry name" value="SIGNAL RECOGNITION PARTICLE 14 KD PROTEIN"/>
    <property type="match status" value="1"/>
</dbReference>
<evidence type="ECO:0000256" key="2">
    <source>
        <dbReference type="ARBA" id="ARBA00010349"/>
    </source>
</evidence>
<reference evidence="9" key="1">
    <citation type="submission" date="2021-01" db="EMBL/GenBank/DDBJ databases">
        <authorList>
            <person name="Corre E."/>
            <person name="Pelletier E."/>
            <person name="Niang G."/>
            <person name="Scheremetjew M."/>
            <person name="Finn R."/>
            <person name="Kale V."/>
            <person name="Holt S."/>
            <person name="Cochrane G."/>
            <person name="Meng A."/>
            <person name="Brown T."/>
            <person name="Cohen L."/>
        </authorList>
    </citation>
    <scope>NUCLEOTIDE SEQUENCE</scope>
    <source>
        <strain evidence="9">UTEX LB 985</strain>
    </source>
</reference>
<comment type="subcellular location">
    <subcellularLocation>
        <location evidence="1 7">Cytoplasm</location>
    </subcellularLocation>
</comment>
<feature type="region of interest" description="Disordered" evidence="8">
    <location>
        <begin position="28"/>
        <end position="47"/>
    </location>
</feature>
<dbReference type="GO" id="GO:0006614">
    <property type="term" value="P:SRP-dependent cotranslational protein targeting to membrane"/>
    <property type="evidence" value="ECO:0007669"/>
    <property type="project" value="UniProtKB-UniRule"/>
</dbReference>
<evidence type="ECO:0000256" key="7">
    <source>
        <dbReference type="RuleBase" id="RU368100"/>
    </source>
</evidence>
<dbReference type="AlphaFoldDB" id="A0A7S2IQU0"/>
<dbReference type="Gene3D" id="3.30.720.10">
    <property type="entry name" value="Signal recognition particle alu RNA binding heterodimer, srp9/1"/>
    <property type="match status" value="1"/>
</dbReference>
<sequence length="109" mass="12307">MVVLQPDAFLTQLTRILERREKGTIYVTMKRYTPPPGNESDSDAPSDTRCLVRAQGAKLKISAMVTSKEYERFMRSYGNILKVSLDALKKKEKVKKDKPKGEKGQSKAS</sequence>
<gene>
    <name evidence="9" type="ORF">CBRE1094_LOCUS36356</name>
</gene>
<keyword evidence="6 7" id="KW-0687">Ribonucleoprotein</keyword>
<evidence type="ECO:0000256" key="6">
    <source>
        <dbReference type="ARBA" id="ARBA00023274"/>
    </source>
</evidence>
<evidence type="ECO:0000256" key="4">
    <source>
        <dbReference type="ARBA" id="ARBA00022884"/>
    </source>
</evidence>
<evidence type="ECO:0000256" key="5">
    <source>
        <dbReference type="ARBA" id="ARBA00023135"/>
    </source>
</evidence>
<keyword evidence="3 7" id="KW-0963">Cytoplasm</keyword>
<proteinExistence type="inferred from homology"/>
<keyword evidence="5 7" id="KW-0733">Signal recognition particle</keyword>
<dbReference type="SUPFAM" id="SSF54762">
    <property type="entry name" value="Signal recognition particle alu RNA binding heterodimer, SRP9/14"/>
    <property type="match status" value="1"/>
</dbReference>
<protein>
    <recommendedName>
        <fullName evidence="7">Signal recognition particle 14 kDa protein</fullName>
        <shortName evidence="7">SRP14</shortName>
    </recommendedName>
</protein>
<dbReference type="InterPro" id="IPR009018">
    <property type="entry name" value="Signal_recog_particle_SRP9/14"/>
</dbReference>
<name>A0A7S2IQU0_9EUKA</name>
<accession>A0A7S2IQU0</accession>
<dbReference type="EMBL" id="HBGU01066665">
    <property type="protein sequence ID" value="CAD9526422.1"/>
    <property type="molecule type" value="Transcribed_RNA"/>
</dbReference>
<dbReference type="GO" id="GO:0030942">
    <property type="term" value="F:endoplasmic reticulum signal peptide binding"/>
    <property type="evidence" value="ECO:0007669"/>
    <property type="project" value="UniProtKB-UniRule"/>
</dbReference>
<dbReference type="InterPro" id="IPR003210">
    <property type="entry name" value="Signal_recog_particle_SRP14"/>
</dbReference>
<dbReference type="Pfam" id="PF02290">
    <property type="entry name" value="SRP14"/>
    <property type="match status" value="1"/>
</dbReference>